<accession>A0A0C1RK24</accession>
<dbReference type="Proteomes" id="UP000315925">
    <property type="component" value="Chromosome"/>
</dbReference>
<dbReference type="GO" id="GO:0009055">
    <property type="term" value="F:electron transfer activity"/>
    <property type="evidence" value="ECO:0007669"/>
    <property type="project" value="TreeGrafter"/>
</dbReference>
<dbReference type="PROSITE" id="PS00195">
    <property type="entry name" value="GLUTAREDOXIN_1"/>
    <property type="match status" value="1"/>
</dbReference>
<dbReference type="InterPro" id="IPR002109">
    <property type="entry name" value="Glutaredoxin"/>
</dbReference>
<dbReference type="Pfam" id="PF00462">
    <property type="entry name" value="Glutaredoxin"/>
    <property type="match status" value="1"/>
</dbReference>
<reference evidence="2 4" key="1">
    <citation type="submission" date="2014-08" db="EMBL/GenBank/DDBJ databases">
        <title>Methylacidiphilum kamchatkense strain Kam1 draft genome sequence.</title>
        <authorList>
            <person name="Birkeland N.-K."/>
            <person name="Erikstad H.A."/>
        </authorList>
    </citation>
    <scope>NUCLEOTIDE SEQUENCE [LARGE SCALE GENOMIC DNA]</scope>
    <source>
        <strain evidence="2 4">Kam1</strain>
    </source>
</reference>
<dbReference type="KEGG" id="mkc:kam1_946"/>
<sequence length="91" mass="10869">MKEEKKIILYVKEGCPWCEEAEELLKRFGITYQRIDVLKDRESYKRMVKISGQSRAPTLEWEDEVLADFGGKELLAFFQRKRIKDPTERRA</sequence>
<dbReference type="PANTHER" id="PTHR34386">
    <property type="entry name" value="GLUTAREDOXIN"/>
    <property type="match status" value="1"/>
</dbReference>
<dbReference type="OrthoDB" id="199124at2"/>
<dbReference type="RefSeq" id="WP_039721726.1">
    <property type="nucleotide sequence ID" value="NZ_CP037899.1"/>
</dbReference>
<dbReference type="CDD" id="cd02976">
    <property type="entry name" value="NrdH"/>
    <property type="match status" value="1"/>
</dbReference>
<evidence type="ECO:0000313" key="5">
    <source>
        <dbReference type="Proteomes" id="UP000315925"/>
    </source>
</evidence>
<proteinExistence type="predicted"/>
<dbReference type="PROSITE" id="PS51354">
    <property type="entry name" value="GLUTAREDOXIN_2"/>
    <property type="match status" value="1"/>
</dbReference>
<dbReference type="Gene3D" id="3.40.30.10">
    <property type="entry name" value="Glutaredoxin"/>
    <property type="match status" value="1"/>
</dbReference>
<dbReference type="InterPro" id="IPR011767">
    <property type="entry name" value="GLR_AS"/>
</dbReference>
<dbReference type="SUPFAM" id="SSF52833">
    <property type="entry name" value="Thioredoxin-like"/>
    <property type="match status" value="1"/>
</dbReference>
<protein>
    <submittedName>
        <fullName evidence="2 3">Glutaredoxin</fullName>
    </submittedName>
</protein>
<evidence type="ECO:0000313" key="3">
    <source>
        <dbReference type="EMBL" id="QDQ42185.1"/>
    </source>
</evidence>
<dbReference type="EMBL" id="JQNX01000005">
    <property type="protein sequence ID" value="KIE58407.1"/>
    <property type="molecule type" value="Genomic_DNA"/>
</dbReference>
<reference evidence="3" key="2">
    <citation type="journal article" date="2019" name="BMC Genomics">
        <title>Complete genome sequence analysis of the thermoacidophilic verrucomicrobial methanotroph 'Candidatus Methylacidiphilum kamchatkense' strain Kam1 and comparison with its closest relatives.</title>
        <authorList>
            <person name="Kruse T."/>
            <person name="Ratnadevi C.M."/>
            <person name="Erikstad H.A."/>
            <person name="Birkeland N.K."/>
        </authorList>
    </citation>
    <scope>NUCLEOTIDE SEQUENCE</scope>
    <source>
        <strain evidence="3">Kam1</strain>
    </source>
</reference>
<organism evidence="3 5">
    <name type="scientific">Methylacidiphilum kamchatkense Kam1</name>
    <dbReference type="NCBI Taxonomy" id="1202785"/>
    <lineage>
        <taxon>Bacteria</taxon>
        <taxon>Pseudomonadati</taxon>
        <taxon>Verrucomicrobiota</taxon>
        <taxon>Methylacidiphilae</taxon>
        <taxon>Methylacidiphilales</taxon>
        <taxon>Methylacidiphilaceae</taxon>
        <taxon>Methylacidiphilum (ex Ratnadevi et al. 2023)</taxon>
    </lineage>
</organism>
<dbReference type="EMBL" id="CP037899">
    <property type="protein sequence ID" value="QDQ42185.1"/>
    <property type="molecule type" value="Genomic_DNA"/>
</dbReference>
<dbReference type="Proteomes" id="UP000031594">
    <property type="component" value="Unassembled WGS sequence"/>
</dbReference>
<dbReference type="InterPro" id="IPR036249">
    <property type="entry name" value="Thioredoxin-like_sf"/>
</dbReference>
<evidence type="ECO:0000313" key="2">
    <source>
        <dbReference type="EMBL" id="KIE58407.1"/>
    </source>
</evidence>
<dbReference type="InterPro" id="IPR051548">
    <property type="entry name" value="Grx-like_ET"/>
</dbReference>
<name>A0A0C1RK24_9BACT</name>
<dbReference type="GO" id="GO:0045454">
    <property type="term" value="P:cell redox homeostasis"/>
    <property type="evidence" value="ECO:0007669"/>
    <property type="project" value="TreeGrafter"/>
</dbReference>
<dbReference type="PANTHER" id="PTHR34386:SF1">
    <property type="entry name" value="GLUTAREDOXIN-LIKE PROTEIN NRDH"/>
    <property type="match status" value="1"/>
</dbReference>
<evidence type="ECO:0000259" key="1">
    <source>
        <dbReference type="Pfam" id="PF00462"/>
    </source>
</evidence>
<dbReference type="STRING" id="1202785.A946_07995"/>
<gene>
    <name evidence="2" type="ORF">A946_07995</name>
    <name evidence="3" type="ORF">kam1_946</name>
</gene>
<keyword evidence="4" id="KW-1185">Reference proteome</keyword>
<feature type="domain" description="Glutaredoxin" evidence="1">
    <location>
        <begin position="7"/>
        <end position="62"/>
    </location>
</feature>
<dbReference type="AlphaFoldDB" id="A0A0C1RK24"/>
<reference evidence="5" key="3">
    <citation type="submission" date="2019-03" db="EMBL/GenBank/DDBJ databases">
        <title>Complete genome of Methylacidiphilum kamchatkense Kam1.</title>
        <authorList>
            <person name="Kruse T."/>
            <person name="Murarilal Ratnadevi C."/>
            <person name="Erikstad H.-A."/>
            <person name="Birkeland N.-K."/>
        </authorList>
    </citation>
    <scope>NUCLEOTIDE SEQUENCE [LARGE SCALE GENOMIC DNA]</scope>
    <source>
        <strain evidence="5">kam1</strain>
    </source>
</reference>
<evidence type="ECO:0000313" key="4">
    <source>
        <dbReference type="Proteomes" id="UP000031594"/>
    </source>
</evidence>